<reference evidence="3" key="1">
    <citation type="submission" date="2017-10" db="EMBL/GenBank/DDBJ databases">
        <authorList>
            <person name="Toshchakov S.V."/>
            <person name="Goeva M.A."/>
        </authorList>
    </citation>
    <scope>NUCLEOTIDE SEQUENCE [LARGE SCALE GENOMIC DNA]</scope>
    <source>
        <strain evidence="3">JR1/69-1-13</strain>
    </source>
</reference>
<organism evidence="2 3">
    <name type="scientific">Teichococcus aestuarii</name>
    <dbReference type="NCBI Taxonomy" id="568898"/>
    <lineage>
        <taxon>Bacteria</taxon>
        <taxon>Pseudomonadati</taxon>
        <taxon>Pseudomonadota</taxon>
        <taxon>Alphaproteobacteria</taxon>
        <taxon>Acetobacterales</taxon>
        <taxon>Roseomonadaceae</taxon>
        <taxon>Roseomonas</taxon>
    </lineage>
</organism>
<sequence>MGIQPLSLGMGIVPGESIPGFMMRFAGRARFPGADRLAIHVGLRQPGSATSGDDIRGLATLSGADPAALEAATYRPTGRLAHHRFLGGELHREFIDISRRRACPACLVAAPIQRAAWDCALVTACSHHALRFVDRCHRPRCRGLGWNVADVTRCACGTDLRALAGMPVPSDEAEASARVLALATGETIPWLPPALSAVGPADLVRLVMVTGMFLTAWHKERRIETLVASGPDAVARVVGAGLAAVEAWPVPLHGFLAATRAVEAARAGRFGATKTMGAYYGWLSMLEAGPFRDALAEATRQFLAADPVLGRRMHRSLLLGVQGDGVALKEVARMVGRSLPTTKRLAEAGLLPTPDGTGRGLPAVIGRAKVEGLAAELRDALTLDEASAALGVSRARVRRLAEAGVLEAVHRAAADGWGRWAFRRASIEGLPGRMAAGAPIDTGLERGLVGFEVAAETMRRRGVGLADFVGMVLSGNLPVAALDHAAVGLKRLRFDRAAVRRAAAPLERGPFSAYATAALLGLKREVVAHLIRRGLLRTEGGAVTATELDRFRTAYVSGAELARERGTSPRKLAADLRAVGVLPVTGPGVDGGRQAFFRKGLVEDGSGTGLKQPVVAPDTED</sequence>
<proteinExistence type="predicted"/>
<keyword evidence="3" id="KW-1185">Reference proteome</keyword>
<dbReference type="OrthoDB" id="6917259at2"/>
<accession>A0A2U1V243</accession>
<protein>
    <recommendedName>
        <fullName evidence="1">TniQ domain-containing protein</fullName>
    </recommendedName>
</protein>
<dbReference type="Pfam" id="PF06527">
    <property type="entry name" value="TniQ"/>
    <property type="match status" value="1"/>
</dbReference>
<gene>
    <name evidence="2" type="ORF">CR165_15215</name>
</gene>
<evidence type="ECO:0000313" key="3">
    <source>
        <dbReference type="Proteomes" id="UP000245048"/>
    </source>
</evidence>
<dbReference type="EMBL" id="PDOA01000010">
    <property type="protein sequence ID" value="PWC27966.1"/>
    <property type="molecule type" value="Genomic_DNA"/>
</dbReference>
<feature type="domain" description="TniQ" evidence="1">
    <location>
        <begin position="11"/>
        <end position="131"/>
    </location>
</feature>
<dbReference type="Proteomes" id="UP000245048">
    <property type="component" value="Unassembled WGS sequence"/>
</dbReference>
<comment type="caution">
    <text evidence="2">The sequence shown here is derived from an EMBL/GenBank/DDBJ whole genome shotgun (WGS) entry which is preliminary data.</text>
</comment>
<dbReference type="AlphaFoldDB" id="A0A2U1V243"/>
<dbReference type="InterPro" id="IPR009492">
    <property type="entry name" value="TniQ"/>
</dbReference>
<evidence type="ECO:0000259" key="1">
    <source>
        <dbReference type="Pfam" id="PF06527"/>
    </source>
</evidence>
<name>A0A2U1V243_9PROT</name>
<evidence type="ECO:0000313" key="2">
    <source>
        <dbReference type="EMBL" id="PWC27966.1"/>
    </source>
</evidence>